<evidence type="ECO:0000313" key="1">
    <source>
        <dbReference type="EMBL" id="KAK9237671.1"/>
    </source>
</evidence>
<proteinExistence type="predicted"/>
<gene>
    <name evidence="1" type="ORF">V1525DRAFT_403446</name>
</gene>
<dbReference type="Proteomes" id="UP001433508">
    <property type="component" value="Unassembled WGS sequence"/>
</dbReference>
<keyword evidence="2" id="KW-1185">Reference proteome</keyword>
<dbReference type="EMBL" id="MU971366">
    <property type="protein sequence ID" value="KAK9237671.1"/>
    <property type="molecule type" value="Genomic_DNA"/>
</dbReference>
<sequence>MVLSHISTRHHSVPFTLRRDQQHSSSPTSPNSFSRLTSELIVRKQRQRAESDAGSSLNQETRHVSASMTGSRSPMDANTQKALLPYNPKNAWRPLADYSSLQPLPECQLPAAAPYQGCYVPMPALGQTPPTGSRASSYDHSRYAQRKPVESQFLNQQRASSDYAGPVRRRKGQPDIDETMLEVIAQLKLYLTVIKLGVCAIAWMFNALLGIAVFMSVYIP</sequence>
<reference evidence="2" key="1">
    <citation type="journal article" date="2024" name="Front. Bioeng. Biotechnol.">
        <title>Genome-scale model development and genomic sequencing of the oleaginous clade Lipomyces.</title>
        <authorList>
            <person name="Czajka J.J."/>
            <person name="Han Y."/>
            <person name="Kim J."/>
            <person name="Mondo S.J."/>
            <person name="Hofstad B.A."/>
            <person name="Robles A."/>
            <person name="Haridas S."/>
            <person name="Riley R."/>
            <person name="LaButti K."/>
            <person name="Pangilinan J."/>
            <person name="Andreopoulos W."/>
            <person name="Lipzen A."/>
            <person name="Yan J."/>
            <person name="Wang M."/>
            <person name="Ng V."/>
            <person name="Grigoriev I.V."/>
            <person name="Spatafora J.W."/>
            <person name="Magnuson J.K."/>
            <person name="Baker S.E."/>
            <person name="Pomraning K.R."/>
        </authorList>
    </citation>
    <scope>NUCLEOTIDE SEQUENCE [LARGE SCALE GENOMIC DNA]</scope>
    <source>
        <strain evidence="2">CBS 7786</strain>
    </source>
</reference>
<comment type="caution">
    <text evidence="1">The sequence shown here is derived from an EMBL/GenBank/DDBJ whole genome shotgun (WGS) entry which is preliminary data.</text>
</comment>
<organism evidence="1 2">
    <name type="scientific">Lipomyces kononenkoae</name>
    <name type="common">Yeast</name>
    <dbReference type="NCBI Taxonomy" id="34357"/>
    <lineage>
        <taxon>Eukaryota</taxon>
        <taxon>Fungi</taxon>
        <taxon>Dikarya</taxon>
        <taxon>Ascomycota</taxon>
        <taxon>Saccharomycotina</taxon>
        <taxon>Lipomycetes</taxon>
        <taxon>Lipomycetales</taxon>
        <taxon>Lipomycetaceae</taxon>
        <taxon>Lipomyces</taxon>
    </lineage>
</organism>
<evidence type="ECO:0000313" key="2">
    <source>
        <dbReference type="Proteomes" id="UP001433508"/>
    </source>
</evidence>
<name>A0ACC3T1E7_LIPKO</name>
<accession>A0ACC3T1E7</accession>
<protein>
    <submittedName>
        <fullName evidence="1">Uncharacterized protein</fullName>
    </submittedName>
</protein>